<dbReference type="GO" id="GO:0003735">
    <property type="term" value="F:structural constituent of ribosome"/>
    <property type="evidence" value="ECO:0007669"/>
    <property type="project" value="TreeGrafter"/>
</dbReference>
<name>A0A7S3P853_9STRA</name>
<comment type="similarity">
    <text evidence="6">Belongs to the mitochondrion-specific ribosomal protein mL54 family.</text>
</comment>
<gene>
    <name evidence="8" type="ORF">ACOF00016_LOCUS9496</name>
</gene>
<sequence>MSSLCVFRCTKLAVGGSHAAAAASSRFPLPTTSTRSFAMKPGTPIPGLDIFKEKDPPVVLERSEYPDWVNDLTTPLVTLAKLRKMTVEEATDDEKKRYLRLIRRNHIKEKNEEQAKT</sequence>
<comment type="subcellular location">
    <subcellularLocation>
        <location evidence="1">Mitochondrion</location>
    </subcellularLocation>
</comment>
<dbReference type="Pfam" id="PF08561">
    <property type="entry name" value="Ribosomal_L37"/>
    <property type="match status" value="1"/>
</dbReference>
<evidence type="ECO:0000313" key="8">
    <source>
        <dbReference type="EMBL" id="CAE0412228.1"/>
    </source>
</evidence>
<keyword evidence="2" id="KW-0809">Transit peptide</keyword>
<accession>A0A7S3P853</accession>
<dbReference type="AlphaFoldDB" id="A0A7S3P853"/>
<keyword evidence="3" id="KW-0689">Ribosomal protein</keyword>
<keyword evidence="4" id="KW-0496">Mitochondrion</keyword>
<reference evidence="8" key="1">
    <citation type="submission" date="2021-01" db="EMBL/GenBank/DDBJ databases">
        <authorList>
            <person name="Corre E."/>
            <person name="Pelletier E."/>
            <person name="Niang G."/>
            <person name="Scheremetjew M."/>
            <person name="Finn R."/>
            <person name="Kale V."/>
            <person name="Holt S."/>
            <person name="Cochrane G."/>
            <person name="Meng A."/>
            <person name="Brown T."/>
            <person name="Cohen L."/>
        </authorList>
    </citation>
    <scope>NUCLEOTIDE SEQUENCE</scope>
    <source>
        <strain evidence="8">CCMP127</strain>
    </source>
</reference>
<dbReference type="PANTHER" id="PTHR28595">
    <property type="entry name" value="39S RIBOSOMAL PROTEIN L54, MITOCHONDRIAL"/>
    <property type="match status" value="1"/>
</dbReference>
<proteinExistence type="inferred from homology"/>
<keyword evidence="5" id="KW-0687">Ribonucleoprotein</keyword>
<dbReference type="EMBL" id="HBIM01011476">
    <property type="protein sequence ID" value="CAE0412228.1"/>
    <property type="molecule type" value="Transcribed_RNA"/>
</dbReference>
<evidence type="ECO:0000256" key="7">
    <source>
        <dbReference type="ARBA" id="ARBA00035179"/>
    </source>
</evidence>
<evidence type="ECO:0000256" key="3">
    <source>
        <dbReference type="ARBA" id="ARBA00022980"/>
    </source>
</evidence>
<dbReference type="GO" id="GO:0005762">
    <property type="term" value="C:mitochondrial large ribosomal subunit"/>
    <property type="evidence" value="ECO:0007669"/>
    <property type="project" value="TreeGrafter"/>
</dbReference>
<organism evidence="8">
    <name type="scientific">Amphora coffeiformis</name>
    <dbReference type="NCBI Taxonomy" id="265554"/>
    <lineage>
        <taxon>Eukaryota</taxon>
        <taxon>Sar</taxon>
        <taxon>Stramenopiles</taxon>
        <taxon>Ochrophyta</taxon>
        <taxon>Bacillariophyta</taxon>
        <taxon>Bacillariophyceae</taxon>
        <taxon>Bacillariophycidae</taxon>
        <taxon>Thalassiophysales</taxon>
        <taxon>Catenulaceae</taxon>
        <taxon>Amphora</taxon>
    </lineage>
</organism>
<evidence type="ECO:0000256" key="1">
    <source>
        <dbReference type="ARBA" id="ARBA00004173"/>
    </source>
</evidence>
<evidence type="ECO:0000256" key="6">
    <source>
        <dbReference type="ARBA" id="ARBA00033752"/>
    </source>
</evidence>
<dbReference type="InterPro" id="IPR013870">
    <property type="entry name" value="Ribosomal_mL54"/>
</dbReference>
<dbReference type="PANTHER" id="PTHR28595:SF1">
    <property type="entry name" value="LARGE RIBOSOMAL SUBUNIT PROTEIN ML54"/>
    <property type="match status" value="1"/>
</dbReference>
<evidence type="ECO:0000256" key="2">
    <source>
        <dbReference type="ARBA" id="ARBA00022946"/>
    </source>
</evidence>
<protein>
    <recommendedName>
        <fullName evidence="7">Large ribosomal subunit protein mL54</fullName>
    </recommendedName>
</protein>
<evidence type="ECO:0000256" key="5">
    <source>
        <dbReference type="ARBA" id="ARBA00023274"/>
    </source>
</evidence>
<evidence type="ECO:0000256" key="4">
    <source>
        <dbReference type="ARBA" id="ARBA00023128"/>
    </source>
</evidence>